<sequence length="84" mass="9859">MVRKSHGRELQVQRPQMTSPMVGSPCQPYFSTPAAYVLVYRFCACGTVPRRRIVWRWCWVAAEGGFFVFFWVTVTESLILQRRQ</sequence>
<organism evidence="1 2">
    <name type="scientific">Rhododendron molle</name>
    <name type="common">Chinese azalea</name>
    <name type="synonym">Azalea mollis</name>
    <dbReference type="NCBI Taxonomy" id="49168"/>
    <lineage>
        <taxon>Eukaryota</taxon>
        <taxon>Viridiplantae</taxon>
        <taxon>Streptophyta</taxon>
        <taxon>Embryophyta</taxon>
        <taxon>Tracheophyta</taxon>
        <taxon>Spermatophyta</taxon>
        <taxon>Magnoliopsida</taxon>
        <taxon>eudicotyledons</taxon>
        <taxon>Gunneridae</taxon>
        <taxon>Pentapetalae</taxon>
        <taxon>asterids</taxon>
        <taxon>Ericales</taxon>
        <taxon>Ericaceae</taxon>
        <taxon>Ericoideae</taxon>
        <taxon>Rhodoreae</taxon>
        <taxon>Rhododendron</taxon>
    </lineage>
</organism>
<keyword evidence="2" id="KW-1185">Reference proteome</keyword>
<evidence type="ECO:0000313" key="2">
    <source>
        <dbReference type="Proteomes" id="UP001062846"/>
    </source>
</evidence>
<name>A0ACC0Q801_RHOML</name>
<protein>
    <submittedName>
        <fullName evidence="1">Uncharacterized protein</fullName>
    </submittedName>
</protein>
<comment type="caution">
    <text evidence="1">The sequence shown here is derived from an EMBL/GenBank/DDBJ whole genome shotgun (WGS) entry which is preliminary data.</text>
</comment>
<accession>A0ACC0Q801</accession>
<gene>
    <name evidence="1" type="ORF">RHMOL_Rhmol01G0311600</name>
</gene>
<proteinExistence type="predicted"/>
<reference evidence="1" key="1">
    <citation type="submission" date="2022-02" db="EMBL/GenBank/DDBJ databases">
        <title>Plant Genome Project.</title>
        <authorList>
            <person name="Zhang R.-G."/>
        </authorList>
    </citation>
    <scope>NUCLEOTIDE SEQUENCE</scope>
    <source>
        <strain evidence="1">AT1</strain>
    </source>
</reference>
<evidence type="ECO:0000313" key="1">
    <source>
        <dbReference type="EMBL" id="KAI8573900.1"/>
    </source>
</evidence>
<dbReference type="EMBL" id="CM046388">
    <property type="protein sequence ID" value="KAI8573900.1"/>
    <property type="molecule type" value="Genomic_DNA"/>
</dbReference>
<dbReference type="Proteomes" id="UP001062846">
    <property type="component" value="Chromosome 1"/>
</dbReference>